<dbReference type="RefSeq" id="WP_190945847.1">
    <property type="nucleotide sequence ID" value="NZ_JACJSI010000218.1"/>
</dbReference>
<name>A0ABR8E1I9_9NOSO</name>
<comment type="caution">
    <text evidence="2">The sequence shown here is derived from an EMBL/GenBank/DDBJ whole genome shotgun (WGS) entry which is preliminary data.</text>
</comment>
<sequence length="214" mass="23505">MRLIKWFTQQLVFGVLISSSMVSASSVSAQQVSIDSQKYNDSVAIDQAVSAKKAMTWIINTSVYTNVYNGGKTYVQVRYDEQTNPYSGDTSISEARSLLCIRKSPELESNPISYLTQSAITPGGASKNSWSGGEVFAIPNVVGSSLLYEADADKKCEQAGQSRYNLSGFKMAEFHDGSDPNAGWGFWAQSNDPNLNSPGIRYWVKINDQNANPW</sequence>
<dbReference type="Proteomes" id="UP000623440">
    <property type="component" value="Unassembled WGS sequence"/>
</dbReference>
<accession>A0ABR8E1I9</accession>
<protein>
    <submittedName>
        <fullName evidence="2">Uncharacterized protein</fullName>
    </submittedName>
</protein>
<feature type="chain" id="PRO_5046814933" evidence="1">
    <location>
        <begin position="25"/>
        <end position="214"/>
    </location>
</feature>
<organism evidence="2 3">
    <name type="scientific">Nostoc flagelliforme FACHB-838</name>
    <dbReference type="NCBI Taxonomy" id="2692904"/>
    <lineage>
        <taxon>Bacteria</taxon>
        <taxon>Bacillati</taxon>
        <taxon>Cyanobacteriota</taxon>
        <taxon>Cyanophyceae</taxon>
        <taxon>Nostocales</taxon>
        <taxon>Nostocaceae</taxon>
        <taxon>Nostoc</taxon>
    </lineage>
</organism>
<evidence type="ECO:0000313" key="3">
    <source>
        <dbReference type="Proteomes" id="UP000623440"/>
    </source>
</evidence>
<evidence type="ECO:0000313" key="2">
    <source>
        <dbReference type="EMBL" id="MBD2534971.1"/>
    </source>
</evidence>
<keyword evidence="1" id="KW-0732">Signal</keyword>
<reference evidence="2 3" key="1">
    <citation type="journal article" date="2020" name="ISME J.">
        <title>Comparative genomics reveals insights into cyanobacterial evolution and habitat adaptation.</title>
        <authorList>
            <person name="Chen M.Y."/>
            <person name="Teng W.K."/>
            <person name="Zhao L."/>
            <person name="Hu C.X."/>
            <person name="Zhou Y.K."/>
            <person name="Han B.P."/>
            <person name="Song L.R."/>
            <person name="Shu W.S."/>
        </authorList>
    </citation>
    <scope>NUCLEOTIDE SEQUENCE [LARGE SCALE GENOMIC DNA]</scope>
    <source>
        <strain evidence="2 3">FACHB-838</strain>
    </source>
</reference>
<proteinExistence type="predicted"/>
<dbReference type="EMBL" id="JACJSI010000218">
    <property type="protein sequence ID" value="MBD2534971.1"/>
    <property type="molecule type" value="Genomic_DNA"/>
</dbReference>
<feature type="signal peptide" evidence="1">
    <location>
        <begin position="1"/>
        <end position="24"/>
    </location>
</feature>
<evidence type="ECO:0000256" key="1">
    <source>
        <dbReference type="SAM" id="SignalP"/>
    </source>
</evidence>
<gene>
    <name evidence="2" type="ORF">H6G97_38295</name>
</gene>
<keyword evidence="3" id="KW-1185">Reference proteome</keyword>